<dbReference type="AlphaFoldDB" id="A0A8J6HV18"/>
<accession>A0A8J6HV18</accession>
<reference evidence="2" key="1">
    <citation type="journal article" date="2020" name="J Insects Food Feed">
        <title>The yellow mealworm (Tenebrio molitor) genome: a resource for the emerging insects as food and feed industry.</title>
        <authorList>
            <person name="Eriksson T."/>
            <person name="Andere A."/>
            <person name="Kelstrup H."/>
            <person name="Emery V."/>
            <person name="Picard C."/>
        </authorList>
    </citation>
    <scope>NUCLEOTIDE SEQUENCE</scope>
    <source>
        <strain evidence="2">Stoneville</strain>
        <tissue evidence="2">Whole head</tissue>
    </source>
</reference>
<proteinExistence type="predicted"/>
<evidence type="ECO:0000313" key="3">
    <source>
        <dbReference type="Proteomes" id="UP000719412"/>
    </source>
</evidence>
<protein>
    <submittedName>
        <fullName evidence="2">Uncharacterized protein</fullName>
    </submittedName>
</protein>
<evidence type="ECO:0000313" key="2">
    <source>
        <dbReference type="EMBL" id="KAH0821132.1"/>
    </source>
</evidence>
<feature type="region of interest" description="Disordered" evidence="1">
    <location>
        <begin position="38"/>
        <end position="62"/>
    </location>
</feature>
<name>A0A8J6HV18_TENMO</name>
<feature type="compositionally biased region" description="Basic residues" evidence="1">
    <location>
        <begin position="283"/>
        <end position="299"/>
    </location>
</feature>
<sequence length="372" mass="41574">MESADRLADLRHFSANLSAEELLCRLDKREWKGLSNRRNARGDVGRSFATHAGKARADRRKTKDGLTLRIHHGSRGTGTGAPRAIRATVVITLAVTSFRPILGNKHAPECKDKQTRKRKIRKQRINHHRNAAVKKKLRVQEDVYEALEVRESEKIKEGEKPHADAGVYGSVWVEPEDTRMEKSIILQQFRERYPELAEVEGPVGQVEGEDDKEARGSGGSKRNVPNPHGAEGESDGAGAGNKLPDKSKAVDIRKMAEAVFRKTGIRVRIHVLPDRDIQGRDNLRRRKGRRPGRSLKKRGWSTGMSFIRDGKLLITLKKENETMDRLEDALNKAAGDLAVKKAGSYLKMETIHVRGLDATTDMDEVVAQTAAQ</sequence>
<comment type="caution">
    <text evidence="2">The sequence shown here is derived from an EMBL/GenBank/DDBJ whole genome shotgun (WGS) entry which is preliminary data.</text>
</comment>
<gene>
    <name evidence="2" type="ORF">GEV33_001659</name>
</gene>
<feature type="region of interest" description="Disordered" evidence="1">
    <location>
        <begin position="198"/>
        <end position="248"/>
    </location>
</feature>
<dbReference type="Proteomes" id="UP000719412">
    <property type="component" value="Unassembled WGS sequence"/>
</dbReference>
<keyword evidence="3" id="KW-1185">Reference proteome</keyword>
<reference evidence="2" key="2">
    <citation type="submission" date="2021-08" db="EMBL/GenBank/DDBJ databases">
        <authorList>
            <person name="Eriksson T."/>
        </authorList>
    </citation>
    <scope>NUCLEOTIDE SEQUENCE</scope>
    <source>
        <strain evidence="2">Stoneville</strain>
        <tissue evidence="2">Whole head</tissue>
    </source>
</reference>
<dbReference type="EMBL" id="JABDTM020009323">
    <property type="protein sequence ID" value="KAH0821132.1"/>
    <property type="molecule type" value="Genomic_DNA"/>
</dbReference>
<organism evidence="2 3">
    <name type="scientific">Tenebrio molitor</name>
    <name type="common">Yellow mealworm beetle</name>
    <dbReference type="NCBI Taxonomy" id="7067"/>
    <lineage>
        <taxon>Eukaryota</taxon>
        <taxon>Metazoa</taxon>
        <taxon>Ecdysozoa</taxon>
        <taxon>Arthropoda</taxon>
        <taxon>Hexapoda</taxon>
        <taxon>Insecta</taxon>
        <taxon>Pterygota</taxon>
        <taxon>Neoptera</taxon>
        <taxon>Endopterygota</taxon>
        <taxon>Coleoptera</taxon>
        <taxon>Polyphaga</taxon>
        <taxon>Cucujiformia</taxon>
        <taxon>Tenebrionidae</taxon>
        <taxon>Tenebrio</taxon>
    </lineage>
</organism>
<feature type="region of interest" description="Disordered" evidence="1">
    <location>
        <begin position="280"/>
        <end position="299"/>
    </location>
</feature>
<evidence type="ECO:0000256" key="1">
    <source>
        <dbReference type="SAM" id="MobiDB-lite"/>
    </source>
</evidence>